<dbReference type="SUPFAM" id="SSF53613">
    <property type="entry name" value="Ribokinase-like"/>
    <property type="match status" value="1"/>
</dbReference>
<evidence type="ECO:0000313" key="5">
    <source>
        <dbReference type="Proteomes" id="UP000886748"/>
    </source>
</evidence>
<proteinExistence type="predicted"/>
<dbReference type="GO" id="GO:0005829">
    <property type="term" value="C:cytosol"/>
    <property type="evidence" value="ECO:0007669"/>
    <property type="project" value="TreeGrafter"/>
</dbReference>
<dbReference type="PANTHER" id="PTHR10584:SF166">
    <property type="entry name" value="RIBOKINASE"/>
    <property type="match status" value="1"/>
</dbReference>
<organism evidence="4 5">
    <name type="scientific">Candidatus Limenecus avicola</name>
    <dbReference type="NCBI Taxonomy" id="2840847"/>
    <lineage>
        <taxon>Bacteria</taxon>
        <taxon>Bacillati</taxon>
        <taxon>Bacillota</taxon>
        <taxon>Clostridia</taxon>
        <taxon>Eubacteriales</taxon>
        <taxon>Clostridiaceae</taxon>
        <taxon>Clostridiaceae incertae sedis</taxon>
        <taxon>Candidatus Limenecus</taxon>
    </lineage>
</organism>
<sequence length="347" mass="37604">MFDFITIGSATIDAFVESEAADIVSVSTKKTSTEFMAFPYGAKVEIDSFRTAVGGGGLNAAANLANLGFNTSAIFKIGEDFQGKTIKHKVKLAHVDTSNIIESKTETSGFSIILLSFEGNRTVLAHRGTNGTIKENEINYEAIKNSKWLYIAPLNGNSGAVLDKIAHFAEENNTNVIINPGSSSLKKGLKYFEKILATAEVVVMNKEEASLVTKIDVRPDTKTECYSAEVIHPDIKAMLDKLKSTDAKVVIITDGKNGVYAYDGKKYYRCPEFPAKVVSTLGAGDALSSTFAAALEHTNWNIEKSLMMASVNAASVVSNFGAQEGFLTFEQIEEQLKHTPAFRVEVV</sequence>
<dbReference type="GO" id="GO:0016301">
    <property type="term" value="F:kinase activity"/>
    <property type="evidence" value="ECO:0007669"/>
    <property type="project" value="UniProtKB-KW"/>
</dbReference>
<dbReference type="InterPro" id="IPR002139">
    <property type="entry name" value="Ribo/fructo_kinase"/>
</dbReference>
<dbReference type="Proteomes" id="UP000886748">
    <property type="component" value="Unassembled WGS sequence"/>
</dbReference>
<dbReference type="InterPro" id="IPR029056">
    <property type="entry name" value="Ribokinase-like"/>
</dbReference>
<dbReference type="Gene3D" id="3.40.1190.20">
    <property type="match status" value="1"/>
</dbReference>
<evidence type="ECO:0000313" key="4">
    <source>
        <dbReference type="EMBL" id="HIU92475.1"/>
    </source>
</evidence>
<dbReference type="InterPro" id="IPR011611">
    <property type="entry name" value="PfkB_dom"/>
</dbReference>
<dbReference type="PANTHER" id="PTHR10584">
    <property type="entry name" value="SUGAR KINASE"/>
    <property type="match status" value="1"/>
</dbReference>
<accession>A0A9D1MZV3</accession>
<feature type="domain" description="Carbohydrate kinase PfkB" evidence="3">
    <location>
        <begin position="33"/>
        <end position="325"/>
    </location>
</feature>
<dbReference type="PRINTS" id="PR00990">
    <property type="entry name" value="RIBOKINASE"/>
</dbReference>
<comment type="caution">
    <text evidence="4">The sequence shown here is derived from an EMBL/GenBank/DDBJ whole genome shotgun (WGS) entry which is preliminary data.</text>
</comment>
<keyword evidence="1" id="KW-0808">Transferase</keyword>
<name>A0A9D1MZV3_9CLOT</name>
<dbReference type="Pfam" id="PF00294">
    <property type="entry name" value="PfkB"/>
    <property type="match status" value="1"/>
</dbReference>
<gene>
    <name evidence="4" type="ORF">IAD26_05005</name>
</gene>
<dbReference type="GO" id="GO:0006796">
    <property type="term" value="P:phosphate-containing compound metabolic process"/>
    <property type="evidence" value="ECO:0007669"/>
    <property type="project" value="UniProtKB-ARBA"/>
</dbReference>
<reference evidence="4" key="1">
    <citation type="submission" date="2020-10" db="EMBL/GenBank/DDBJ databases">
        <authorList>
            <person name="Gilroy R."/>
        </authorList>
    </citation>
    <scope>NUCLEOTIDE SEQUENCE</scope>
    <source>
        <strain evidence="4">CHK154-7741</strain>
    </source>
</reference>
<protein>
    <submittedName>
        <fullName evidence="4">Carbohydrate kinase family protein</fullName>
    </submittedName>
</protein>
<reference evidence="4" key="2">
    <citation type="journal article" date="2021" name="PeerJ">
        <title>Extensive microbial diversity within the chicken gut microbiome revealed by metagenomics and culture.</title>
        <authorList>
            <person name="Gilroy R."/>
            <person name="Ravi A."/>
            <person name="Getino M."/>
            <person name="Pursley I."/>
            <person name="Horton D.L."/>
            <person name="Alikhan N.F."/>
            <person name="Baker D."/>
            <person name="Gharbi K."/>
            <person name="Hall N."/>
            <person name="Watson M."/>
            <person name="Adriaenssens E.M."/>
            <person name="Foster-Nyarko E."/>
            <person name="Jarju S."/>
            <person name="Secka A."/>
            <person name="Antonio M."/>
            <person name="Oren A."/>
            <person name="Chaudhuri R.R."/>
            <person name="La Ragione R."/>
            <person name="Hildebrand F."/>
            <person name="Pallen M.J."/>
        </authorList>
    </citation>
    <scope>NUCLEOTIDE SEQUENCE</scope>
    <source>
        <strain evidence="4">CHK154-7741</strain>
    </source>
</reference>
<evidence type="ECO:0000256" key="2">
    <source>
        <dbReference type="ARBA" id="ARBA00022777"/>
    </source>
</evidence>
<dbReference type="AlphaFoldDB" id="A0A9D1MZV3"/>
<evidence type="ECO:0000256" key="1">
    <source>
        <dbReference type="ARBA" id="ARBA00022679"/>
    </source>
</evidence>
<evidence type="ECO:0000259" key="3">
    <source>
        <dbReference type="Pfam" id="PF00294"/>
    </source>
</evidence>
<dbReference type="EMBL" id="DVOD01000035">
    <property type="protein sequence ID" value="HIU92475.1"/>
    <property type="molecule type" value="Genomic_DNA"/>
</dbReference>
<keyword evidence="2 4" id="KW-0418">Kinase</keyword>